<keyword evidence="2" id="KW-1185">Reference proteome</keyword>
<dbReference type="EMBL" id="JASCZI010090874">
    <property type="protein sequence ID" value="MED6147368.1"/>
    <property type="molecule type" value="Genomic_DNA"/>
</dbReference>
<accession>A0ABU6THC3</accession>
<proteinExistence type="predicted"/>
<dbReference type="Proteomes" id="UP001341840">
    <property type="component" value="Unassembled WGS sequence"/>
</dbReference>
<reference evidence="1 2" key="1">
    <citation type="journal article" date="2023" name="Plants (Basel)">
        <title>Bridging the Gap: Combining Genomics and Transcriptomics Approaches to Understand Stylosanthes scabra, an Orphan Legume from the Brazilian Caatinga.</title>
        <authorList>
            <person name="Ferreira-Neto J.R.C."/>
            <person name="da Silva M.D."/>
            <person name="Binneck E."/>
            <person name="de Melo N.F."/>
            <person name="da Silva R.H."/>
            <person name="de Melo A.L.T.M."/>
            <person name="Pandolfi V."/>
            <person name="Bustamante F.O."/>
            <person name="Brasileiro-Vidal A.C."/>
            <person name="Benko-Iseppon A.M."/>
        </authorList>
    </citation>
    <scope>NUCLEOTIDE SEQUENCE [LARGE SCALE GENOMIC DNA]</scope>
    <source>
        <tissue evidence="1">Leaves</tissue>
    </source>
</reference>
<protein>
    <submittedName>
        <fullName evidence="1">Uncharacterized protein</fullName>
    </submittedName>
</protein>
<evidence type="ECO:0000313" key="2">
    <source>
        <dbReference type="Proteomes" id="UP001341840"/>
    </source>
</evidence>
<name>A0ABU6THC3_9FABA</name>
<organism evidence="1 2">
    <name type="scientific">Stylosanthes scabra</name>
    <dbReference type="NCBI Taxonomy" id="79078"/>
    <lineage>
        <taxon>Eukaryota</taxon>
        <taxon>Viridiplantae</taxon>
        <taxon>Streptophyta</taxon>
        <taxon>Embryophyta</taxon>
        <taxon>Tracheophyta</taxon>
        <taxon>Spermatophyta</taxon>
        <taxon>Magnoliopsida</taxon>
        <taxon>eudicotyledons</taxon>
        <taxon>Gunneridae</taxon>
        <taxon>Pentapetalae</taxon>
        <taxon>rosids</taxon>
        <taxon>fabids</taxon>
        <taxon>Fabales</taxon>
        <taxon>Fabaceae</taxon>
        <taxon>Papilionoideae</taxon>
        <taxon>50 kb inversion clade</taxon>
        <taxon>dalbergioids sensu lato</taxon>
        <taxon>Dalbergieae</taxon>
        <taxon>Pterocarpus clade</taxon>
        <taxon>Stylosanthes</taxon>
    </lineage>
</organism>
<evidence type="ECO:0000313" key="1">
    <source>
        <dbReference type="EMBL" id="MED6147368.1"/>
    </source>
</evidence>
<sequence>MLNKLQFADALTITSSVNVNLPKEVMRFEVREMAAEAHSGMVKVPKKGKMFVQLLDPEEEGKSGNNKFWSLTCCISVRKKKIASSKYAKTKQILASESAKRPTNRFRKMLSGIYHRRHQHHHSQYNYKILTFFLGFTKGTSV</sequence>
<comment type="caution">
    <text evidence="1">The sequence shown here is derived from an EMBL/GenBank/DDBJ whole genome shotgun (WGS) entry which is preliminary data.</text>
</comment>
<gene>
    <name evidence="1" type="ORF">PIB30_043426</name>
</gene>